<dbReference type="GO" id="GO:0006269">
    <property type="term" value="P:DNA replication, synthesis of primer"/>
    <property type="evidence" value="ECO:0007669"/>
    <property type="project" value="UniProtKB-KW"/>
</dbReference>
<keyword evidence="7 8" id="KW-0238">DNA-binding</keyword>
<evidence type="ECO:0000313" key="12">
    <source>
        <dbReference type="Proteomes" id="UP000008495"/>
    </source>
</evidence>
<dbReference type="EMBL" id="BAGZ01000005">
    <property type="protein sequence ID" value="GAB77676.1"/>
    <property type="molecule type" value="Genomic_DNA"/>
</dbReference>
<comment type="caution">
    <text evidence="8">As this protein does not have any detectable helicase domains, it probably does not have helicase activity.</text>
</comment>
<protein>
    <recommendedName>
        <fullName evidence="8">Probable replication restart protein PriA</fullName>
    </recommendedName>
    <alternativeName>
        <fullName evidence="8">Putative ATP-dependent DNA helicase PriA</fullName>
    </alternativeName>
</protein>
<evidence type="ECO:0000256" key="9">
    <source>
        <dbReference type="SAM" id="MobiDB-lite"/>
    </source>
</evidence>
<keyword evidence="2 8" id="KW-0235">DNA replication</keyword>
<feature type="binding site" evidence="8">
    <location>
        <position position="409"/>
    </location>
    <ligand>
        <name>Zn(2+)</name>
        <dbReference type="ChEBI" id="CHEBI:29105"/>
        <label>1</label>
    </ligand>
</feature>
<evidence type="ECO:0000256" key="7">
    <source>
        <dbReference type="ARBA" id="ARBA00023125"/>
    </source>
</evidence>
<dbReference type="GO" id="GO:0003677">
    <property type="term" value="F:DNA binding"/>
    <property type="evidence" value="ECO:0007669"/>
    <property type="project" value="UniProtKB-UniRule"/>
</dbReference>
<sequence>MWGAVDEALIPLDELRSPVLVHNDIPLAEEDPVAVVALDLPLPHLDRGFEYAIPAELDQAAQPGVRVKVLFSRRETNGYLLERRSRPEYEGRLSPLRRVVSPETVLTGQLARLSRRIADEQAGTLADVARLAVPPRHARAEKQLRAPESLTEPPPAPERSAWSIYPAGETLLRRLASGEDASAAWTATTRHDPTLDWPAALAEAARAAFTGGRGALIVLPNGRDVELVDRELTRLLGTGRHVVLTAASGPEARYRAWLKILRGYVRVVVGTKAAAFAPVADLGLVAWWDDGDSNHVEKRSPYPHVRQILLAQAELAGASVLVGGVTRTAAVQALVEQGRLKDVLAGREERRVAAPKVRIAGEGLDEERDGPAARAHLPGIAWRAARAALETGPVLVQVPRRGYIPALSCERCRAPARCPECSGPLSWQEGASVASCRWCGRSAADFCCVLCGAFRLRIRVMGAQRTVEELGRAFPGVPVLYSRAGSLVGSVEARPAVVVATPGAEPRADLGYAAVLLLDAWASLDRPVLDAGEEALRRWMGAACLAGPGGRVVLAGVPETSAVPAVEALARWAPEWFAGRELAERAELHLPPTAWVASLRGRRRAVSDLVEIARLPSEVERLGPLPVPDSDDVHLLLRAPHELGIQVARGLHAARAVRGARAESDLVSVRVGVVDF</sequence>
<dbReference type="InterPro" id="IPR005259">
    <property type="entry name" value="PriA"/>
</dbReference>
<dbReference type="STRING" id="100225.SAMN05421595_1514"/>
<evidence type="ECO:0000256" key="2">
    <source>
        <dbReference type="ARBA" id="ARBA00022705"/>
    </source>
</evidence>
<feature type="region of interest" description="Disordered" evidence="9">
    <location>
        <begin position="137"/>
        <end position="161"/>
    </location>
</feature>
<keyword evidence="12" id="KW-1185">Reference proteome</keyword>
<dbReference type="GO" id="GO:0043138">
    <property type="term" value="F:3'-5' DNA helicase activity"/>
    <property type="evidence" value="ECO:0007669"/>
    <property type="project" value="TreeGrafter"/>
</dbReference>
<dbReference type="GO" id="GO:0005524">
    <property type="term" value="F:ATP binding"/>
    <property type="evidence" value="ECO:0007669"/>
    <property type="project" value="UniProtKB-UniRule"/>
</dbReference>
<comment type="cofactor">
    <cofactor evidence="8">
        <name>Zn(2+)</name>
        <dbReference type="ChEBI" id="CHEBI:29105"/>
    </cofactor>
    <text evidence="8">Binds 2 zinc ions per subunit.</text>
</comment>
<dbReference type="PANTHER" id="PTHR30580:SF0">
    <property type="entry name" value="PRIMOSOMAL PROTEIN N"/>
    <property type="match status" value="1"/>
</dbReference>
<evidence type="ECO:0000256" key="5">
    <source>
        <dbReference type="ARBA" id="ARBA00022833"/>
    </source>
</evidence>
<evidence type="ECO:0000313" key="11">
    <source>
        <dbReference type="EMBL" id="GAB77676.1"/>
    </source>
</evidence>
<dbReference type="eggNOG" id="COG1198">
    <property type="taxonomic scope" value="Bacteria"/>
</dbReference>
<gene>
    <name evidence="8 11" type="primary">priA</name>
    <name evidence="11" type="ORF">AUCHE_05_05910</name>
</gene>
<comment type="function">
    <text evidence="8">Initiates the restart of stalled replication forks, which reloads the replicative helicase on sites other than the origin of replication. Recognizes and binds to abandoned replication forks and remodels them to uncover a helicase loading site. Promotes assembly of the primosome at these replication forks.</text>
</comment>
<dbReference type="PANTHER" id="PTHR30580">
    <property type="entry name" value="PRIMOSOMAL PROTEIN N"/>
    <property type="match status" value="1"/>
</dbReference>
<reference evidence="11 12" key="1">
    <citation type="submission" date="2012-08" db="EMBL/GenBank/DDBJ databases">
        <title>Whole genome shotgun sequence of Austwickia chelonae NBRC 105200.</title>
        <authorList>
            <person name="Yoshida I."/>
            <person name="Hosoyama A."/>
            <person name="Tsuchikane K."/>
            <person name="Katsumata H."/>
            <person name="Ando Y."/>
            <person name="Ohji S."/>
            <person name="Hamada M."/>
            <person name="Tamura T."/>
            <person name="Yamazoe A."/>
            <person name="Yamazaki S."/>
            <person name="Fujita N."/>
        </authorList>
    </citation>
    <scope>NUCLEOTIDE SEQUENCE [LARGE SCALE GENOMIC DNA]</scope>
    <source>
        <strain evidence="11 12">NBRC 105200</strain>
    </source>
</reference>
<dbReference type="GO" id="GO:0006302">
    <property type="term" value="P:double-strand break repair"/>
    <property type="evidence" value="ECO:0007669"/>
    <property type="project" value="InterPro"/>
</dbReference>
<feature type="binding site" evidence="8">
    <location>
        <position position="436"/>
    </location>
    <ligand>
        <name>Zn(2+)</name>
        <dbReference type="ChEBI" id="CHEBI:29105"/>
        <label>2</label>
    </ligand>
</feature>
<feature type="binding site" evidence="8">
    <location>
        <position position="412"/>
    </location>
    <ligand>
        <name>Zn(2+)</name>
        <dbReference type="ChEBI" id="CHEBI:29105"/>
        <label>1</label>
    </ligand>
</feature>
<dbReference type="Gene3D" id="3.40.50.300">
    <property type="entry name" value="P-loop containing nucleotide triphosphate hydrolases"/>
    <property type="match status" value="1"/>
</dbReference>
<keyword evidence="3 8" id="KW-0479">Metal-binding</keyword>
<comment type="subunit">
    <text evidence="8">Component of the replication restart primosome.</text>
</comment>
<evidence type="ECO:0000259" key="10">
    <source>
        <dbReference type="Pfam" id="PF17764"/>
    </source>
</evidence>
<dbReference type="AlphaFoldDB" id="K6ULZ7"/>
<name>K6ULZ7_9MICO</name>
<dbReference type="InterPro" id="IPR041222">
    <property type="entry name" value="PriA_3primeBD"/>
</dbReference>
<keyword evidence="5 8" id="KW-0862">Zinc</keyword>
<dbReference type="GO" id="GO:1990077">
    <property type="term" value="C:primosome complex"/>
    <property type="evidence" value="ECO:0007669"/>
    <property type="project" value="UniProtKB-UniRule"/>
</dbReference>
<evidence type="ECO:0000256" key="4">
    <source>
        <dbReference type="ARBA" id="ARBA00022741"/>
    </source>
</evidence>
<evidence type="ECO:0000256" key="8">
    <source>
        <dbReference type="HAMAP-Rule" id="MF_00983"/>
    </source>
</evidence>
<evidence type="ECO:0000256" key="3">
    <source>
        <dbReference type="ARBA" id="ARBA00022723"/>
    </source>
</evidence>
<comment type="caution">
    <text evidence="11">The sequence shown here is derived from an EMBL/GenBank/DDBJ whole genome shotgun (WGS) entry which is preliminary data.</text>
</comment>
<feature type="binding site" evidence="8">
    <location>
        <position position="418"/>
    </location>
    <ligand>
        <name>Zn(2+)</name>
        <dbReference type="ChEBI" id="CHEBI:29105"/>
        <label>2</label>
    </ligand>
</feature>
<evidence type="ECO:0000256" key="6">
    <source>
        <dbReference type="ARBA" id="ARBA00022840"/>
    </source>
</evidence>
<dbReference type="InterPro" id="IPR027417">
    <property type="entry name" value="P-loop_NTPase"/>
</dbReference>
<keyword evidence="1 8" id="KW-0639">Primosome</keyword>
<dbReference type="Pfam" id="PF17764">
    <property type="entry name" value="PriA_3primeBD"/>
    <property type="match status" value="1"/>
</dbReference>
<dbReference type="GO" id="GO:0006310">
    <property type="term" value="P:DNA recombination"/>
    <property type="evidence" value="ECO:0007669"/>
    <property type="project" value="InterPro"/>
</dbReference>
<dbReference type="Gene3D" id="3.40.1440.60">
    <property type="entry name" value="PriA, 3(prime) DNA-binding domain"/>
    <property type="match status" value="1"/>
</dbReference>
<feature type="binding site" evidence="8">
    <location>
        <position position="421"/>
    </location>
    <ligand>
        <name>Zn(2+)</name>
        <dbReference type="ChEBI" id="CHEBI:29105"/>
        <label>2</label>
    </ligand>
</feature>
<dbReference type="GO" id="GO:0006270">
    <property type="term" value="P:DNA replication initiation"/>
    <property type="evidence" value="ECO:0007669"/>
    <property type="project" value="TreeGrafter"/>
</dbReference>
<feature type="binding site" evidence="8">
    <location>
        <position position="451"/>
    </location>
    <ligand>
        <name>Zn(2+)</name>
        <dbReference type="ChEBI" id="CHEBI:29105"/>
        <label>1</label>
    </ligand>
</feature>
<keyword evidence="4 8" id="KW-0547">Nucleotide-binding</keyword>
<organism evidence="11 12">
    <name type="scientific">Austwickia chelonae NBRC 105200</name>
    <dbReference type="NCBI Taxonomy" id="1184607"/>
    <lineage>
        <taxon>Bacteria</taxon>
        <taxon>Bacillati</taxon>
        <taxon>Actinomycetota</taxon>
        <taxon>Actinomycetes</taxon>
        <taxon>Micrococcales</taxon>
        <taxon>Dermatophilaceae</taxon>
        <taxon>Austwickia</taxon>
    </lineage>
</organism>
<feature type="domain" description="Primosomal protein N' 3' DNA-binding" evidence="10">
    <location>
        <begin position="36"/>
        <end position="134"/>
    </location>
</feature>
<dbReference type="SUPFAM" id="SSF52540">
    <property type="entry name" value="P-loop containing nucleoside triphosphate hydrolases"/>
    <property type="match status" value="1"/>
</dbReference>
<evidence type="ECO:0000256" key="1">
    <source>
        <dbReference type="ARBA" id="ARBA00022515"/>
    </source>
</evidence>
<comment type="similarity">
    <text evidence="8">Belongs to the helicase family. PriA subfamily.</text>
</comment>
<dbReference type="HAMAP" id="MF_00983">
    <property type="entry name" value="PriA"/>
    <property type="match status" value="1"/>
</dbReference>
<dbReference type="InterPro" id="IPR042115">
    <property type="entry name" value="PriA_3primeBD_sf"/>
</dbReference>
<keyword evidence="6 8" id="KW-0067">ATP-binding</keyword>
<feature type="binding site" evidence="8">
    <location>
        <position position="439"/>
    </location>
    <ligand>
        <name>Zn(2+)</name>
        <dbReference type="ChEBI" id="CHEBI:29105"/>
        <label>2</label>
    </ligand>
</feature>
<dbReference type="Proteomes" id="UP000008495">
    <property type="component" value="Unassembled WGS sequence"/>
</dbReference>
<proteinExistence type="inferred from homology"/>
<feature type="binding site" evidence="8">
    <location>
        <position position="448"/>
    </location>
    <ligand>
        <name>Zn(2+)</name>
        <dbReference type="ChEBI" id="CHEBI:29105"/>
        <label>1</label>
    </ligand>
</feature>
<dbReference type="GO" id="GO:0008270">
    <property type="term" value="F:zinc ion binding"/>
    <property type="evidence" value="ECO:0007669"/>
    <property type="project" value="UniProtKB-UniRule"/>
</dbReference>
<accession>K6ULZ7</accession>